<dbReference type="FunCoup" id="A0A3N1HT88">
    <property type="interactions" value="83"/>
</dbReference>
<evidence type="ECO:0000256" key="8">
    <source>
        <dbReference type="SAM" id="MobiDB-lite"/>
    </source>
</evidence>
<keyword evidence="12" id="KW-1185">Reference proteome</keyword>
<gene>
    <name evidence="11" type="ORF">EDC03_0340</name>
</gene>
<feature type="region of interest" description="Disordered" evidence="8">
    <location>
        <begin position="347"/>
        <end position="379"/>
    </location>
</feature>
<dbReference type="Proteomes" id="UP000276232">
    <property type="component" value="Unassembled WGS sequence"/>
</dbReference>
<keyword evidence="5 11" id="KW-0418">Kinase</keyword>
<evidence type="ECO:0000256" key="2">
    <source>
        <dbReference type="ARBA" id="ARBA00022527"/>
    </source>
</evidence>
<feature type="domain" description="Protein kinase" evidence="10">
    <location>
        <begin position="4"/>
        <end position="261"/>
    </location>
</feature>
<dbReference type="InterPro" id="IPR000719">
    <property type="entry name" value="Prot_kinase_dom"/>
</dbReference>
<feature type="transmembrane region" description="Helical" evidence="9">
    <location>
        <begin position="316"/>
        <end position="338"/>
    </location>
</feature>
<evidence type="ECO:0000256" key="3">
    <source>
        <dbReference type="ARBA" id="ARBA00022679"/>
    </source>
</evidence>
<accession>A0A3N1HT88</accession>
<protein>
    <recommendedName>
        <fullName evidence="1">non-specific serine/threonine protein kinase</fullName>
        <ecNumber evidence="1">2.7.11.1</ecNumber>
    </recommendedName>
</protein>
<keyword evidence="6 7" id="KW-0067">ATP-binding</keyword>
<evidence type="ECO:0000259" key="10">
    <source>
        <dbReference type="PROSITE" id="PS50011"/>
    </source>
</evidence>
<evidence type="ECO:0000256" key="6">
    <source>
        <dbReference type="ARBA" id="ARBA00022840"/>
    </source>
</evidence>
<dbReference type="Gene3D" id="1.10.510.10">
    <property type="entry name" value="Transferase(Phosphotransferase) domain 1"/>
    <property type="match status" value="1"/>
</dbReference>
<evidence type="ECO:0000256" key="7">
    <source>
        <dbReference type="PROSITE-ProRule" id="PRU10141"/>
    </source>
</evidence>
<dbReference type="PANTHER" id="PTHR43289">
    <property type="entry name" value="MITOGEN-ACTIVATED PROTEIN KINASE KINASE KINASE 20-RELATED"/>
    <property type="match status" value="1"/>
</dbReference>
<dbReference type="PANTHER" id="PTHR43289:SF6">
    <property type="entry name" value="SERINE_THREONINE-PROTEIN KINASE NEKL-3"/>
    <property type="match status" value="1"/>
</dbReference>
<dbReference type="GO" id="GO:0005524">
    <property type="term" value="F:ATP binding"/>
    <property type="evidence" value="ECO:0007669"/>
    <property type="project" value="UniProtKB-UniRule"/>
</dbReference>
<feature type="binding site" evidence="7">
    <location>
        <position position="38"/>
    </location>
    <ligand>
        <name>ATP</name>
        <dbReference type="ChEBI" id="CHEBI:30616"/>
    </ligand>
</feature>
<feature type="compositionally biased region" description="Low complexity" evidence="8">
    <location>
        <begin position="349"/>
        <end position="379"/>
    </location>
</feature>
<evidence type="ECO:0000256" key="5">
    <source>
        <dbReference type="ARBA" id="ARBA00022777"/>
    </source>
</evidence>
<keyword evidence="2 11" id="KW-0723">Serine/threonine-protein kinase</keyword>
<comment type="caution">
    <text evidence="11">The sequence shown here is derived from an EMBL/GenBank/DDBJ whole genome shotgun (WGS) entry which is preliminary data.</text>
</comment>
<evidence type="ECO:0000313" key="12">
    <source>
        <dbReference type="Proteomes" id="UP000276232"/>
    </source>
</evidence>
<evidence type="ECO:0000256" key="9">
    <source>
        <dbReference type="SAM" id="Phobius"/>
    </source>
</evidence>
<sequence>MPGWRLLRPLGRGGTGEVWRADPVDPVAGADGSPAVLKVLRTSVAGDAAARRRLEGEAALLTALDHPHLVRLRHLTATDEPRPRPVLVLDHAAGGSLGALVAARGPLGPAEVTTLLVPLAGLLADLHDGGLVHGDVSPGNVLLAEDGRPLLADLGTAALEGCGARTAGRPGDDDVEVTAGYADARRAGGGPATPAGDVHALGACAWHALTGRVPGPPTERAPLVVLRPDLPRALVDLVEDCLEEDEGRRPAPRELASRAFDAAAPEPVRLVRVDPDAPADEVVTHRVRQAARAVPPPEVGARRRRRVLRGVGGRRSLLAAGVVVVLALLLALLVPVLVAPGPVPPPEAVPAAAPTAAPSATTVPPSAAPPAGATPSPAAAAVPPATAVAALADLRARALAVADRALLADVVVPGSPAEERDTALVEDLERRGARLDGLDVTVLVASAAEADDDGRVPVDVRTTTSAHRLVAEDGTVLAEVPAAADVAARLLLERWGASWRVAEVTAAPAPS</sequence>
<dbReference type="Gene3D" id="3.30.200.20">
    <property type="entry name" value="Phosphorylase Kinase, domain 1"/>
    <property type="match status" value="1"/>
</dbReference>
<dbReference type="InterPro" id="IPR008266">
    <property type="entry name" value="Tyr_kinase_AS"/>
</dbReference>
<dbReference type="Pfam" id="PF00069">
    <property type="entry name" value="Pkinase"/>
    <property type="match status" value="1"/>
</dbReference>
<dbReference type="AlphaFoldDB" id="A0A3N1HT88"/>
<name>A0A3N1HT88_9ACTN</name>
<keyword evidence="4 7" id="KW-0547">Nucleotide-binding</keyword>
<dbReference type="EMBL" id="RJKN01000001">
    <property type="protein sequence ID" value="ROP45735.1"/>
    <property type="molecule type" value="Genomic_DNA"/>
</dbReference>
<dbReference type="PROSITE" id="PS50011">
    <property type="entry name" value="PROTEIN_KINASE_DOM"/>
    <property type="match status" value="1"/>
</dbReference>
<dbReference type="GO" id="GO:0004674">
    <property type="term" value="F:protein serine/threonine kinase activity"/>
    <property type="evidence" value="ECO:0007669"/>
    <property type="project" value="UniProtKB-KW"/>
</dbReference>
<proteinExistence type="predicted"/>
<keyword evidence="9" id="KW-0812">Transmembrane</keyword>
<keyword evidence="3" id="KW-0808">Transferase</keyword>
<evidence type="ECO:0000256" key="4">
    <source>
        <dbReference type="ARBA" id="ARBA00022741"/>
    </source>
</evidence>
<keyword evidence="9" id="KW-0472">Membrane</keyword>
<organism evidence="11 12">
    <name type="scientific">Pseudokineococcus lusitanus</name>
    <dbReference type="NCBI Taxonomy" id="763993"/>
    <lineage>
        <taxon>Bacteria</taxon>
        <taxon>Bacillati</taxon>
        <taxon>Actinomycetota</taxon>
        <taxon>Actinomycetes</taxon>
        <taxon>Kineosporiales</taxon>
        <taxon>Kineosporiaceae</taxon>
        <taxon>Pseudokineococcus</taxon>
    </lineage>
</organism>
<dbReference type="SUPFAM" id="SSF56112">
    <property type="entry name" value="Protein kinase-like (PK-like)"/>
    <property type="match status" value="1"/>
</dbReference>
<dbReference type="PROSITE" id="PS00107">
    <property type="entry name" value="PROTEIN_KINASE_ATP"/>
    <property type="match status" value="1"/>
</dbReference>
<dbReference type="EC" id="2.7.11.1" evidence="1"/>
<dbReference type="InParanoid" id="A0A3N1HT88"/>
<evidence type="ECO:0000313" key="11">
    <source>
        <dbReference type="EMBL" id="ROP45735.1"/>
    </source>
</evidence>
<dbReference type="InterPro" id="IPR011009">
    <property type="entry name" value="Kinase-like_dom_sf"/>
</dbReference>
<dbReference type="InterPro" id="IPR017441">
    <property type="entry name" value="Protein_kinase_ATP_BS"/>
</dbReference>
<evidence type="ECO:0000256" key="1">
    <source>
        <dbReference type="ARBA" id="ARBA00012513"/>
    </source>
</evidence>
<dbReference type="CDD" id="cd14014">
    <property type="entry name" value="STKc_PknB_like"/>
    <property type="match status" value="1"/>
</dbReference>
<reference evidence="11 12" key="1">
    <citation type="journal article" date="2015" name="Stand. Genomic Sci.">
        <title>Genomic Encyclopedia of Bacterial and Archaeal Type Strains, Phase III: the genomes of soil and plant-associated and newly described type strains.</title>
        <authorList>
            <person name="Whitman W.B."/>
            <person name="Woyke T."/>
            <person name="Klenk H.P."/>
            <person name="Zhou Y."/>
            <person name="Lilburn T.G."/>
            <person name="Beck B.J."/>
            <person name="De Vos P."/>
            <person name="Vandamme P."/>
            <person name="Eisen J.A."/>
            <person name="Garrity G."/>
            <person name="Hugenholtz P."/>
            <person name="Kyrpides N.C."/>
        </authorList>
    </citation>
    <scope>NUCLEOTIDE SEQUENCE [LARGE SCALE GENOMIC DNA]</scope>
    <source>
        <strain evidence="11 12">CECT 7306</strain>
    </source>
</reference>
<dbReference type="PROSITE" id="PS00109">
    <property type="entry name" value="PROTEIN_KINASE_TYR"/>
    <property type="match status" value="1"/>
</dbReference>
<keyword evidence="9" id="KW-1133">Transmembrane helix</keyword>